<keyword evidence="1" id="KW-0472">Membrane</keyword>
<organism evidence="2 3">
    <name type="scientific">Cohaesibacter gelatinilyticus</name>
    <dbReference type="NCBI Taxonomy" id="372072"/>
    <lineage>
        <taxon>Bacteria</taxon>
        <taxon>Pseudomonadati</taxon>
        <taxon>Pseudomonadota</taxon>
        <taxon>Alphaproteobacteria</taxon>
        <taxon>Hyphomicrobiales</taxon>
        <taxon>Cohaesibacteraceae</taxon>
    </lineage>
</organism>
<sequence>MRFSVSSAGTDMRRARAGFAWVSMMDLLFGLFGALVILTVLIVLKLGRDSGIEGKNFHLITLDAEAVLDIAPLHRALGRMAFGFRVMDANSIPCDFGASFTPADCNSTLLRPEEPAPSEDAVPQQAMFRTGVVPVQGAPGDHILSSALFVPDGPRITVAPFLSNIAVLHELPQGVLKADLRLRVNIKTGDVFWSPAPFCVSVGELIELSEADDRGLAKLDFCTLSACPTRTQADAAARPTAPRTCSLNLERQGGALVLE</sequence>
<gene>
    <name evidence="2" type="ORF">SAMN06265368_0966</name>
</gene>
<feature type="transmembrane region" description="Helical" evidence="1">
    <location>
        <begin position="20"/>
        <end position="44"/>
    </location>
</feature>
<evidence type="ECO:0000313" key="3">
    <source>
        <dbReference type="Proteomes" id="UP000219439"/>
    </source>
</evidence>
<dbReference type="EMBL" id="OBEL01000001">
    <property type="protein sequence ID" value="SNZ07444.1"/>
    <property type="molecule type" value="Genomic_DNA"/>
</dbReference>
<accession>A0A285ND44</accession>
<evidence type="ECO:0000256" key="1">
    <source>
        <dbReference type="SAM" id="Phobius"/>
    </source>
</evidence>
<keyword evidence="3" id="KW-1185">Reference proteome</keyword>
<keyword evidence="1" id="KW-1133">Transmembrane helix</keyword>
<name>A0A285ND44_9HYPH</name>
<protein>
    <submittedName>
        <fullName evidence="2">Uncharacterized protein</fullName>
    </submittedName>
</protein>
<keyword evidence="1" id="KW-0812">Transmembrane</keyword>
<dbReference type="Proteomes" id="UP000219439">
    <property type="component" value="Unassembled WGS sequence"/>
</dbReference>
<proteinExistence type="predicted"/>
<dbReference type="AlphaFoldDB" id="A0A285ND44"/>
<reference evidence="2 3" key="1">
    <citation type="submission" date="2017-09" db="EMBL/GenBank/DDBJ databases">
        <authorList>
            <person name="Ehlers B."/>
            <person name="Leendertz F.H."/>
        </authorList>
    </citation>
    <scope>NUCLEOTIDE SEQUENCE [LARGE SCALE GENOMIC DNA]</scope>
    <source>
        <strain evidence="2 3">DSM 18289</strain>
    </source>
</reference>
<evidence type="ECO:0000313" key="2">
    <source>
        <dbReference type="EMBL" id="SNZ07444.1"/>
    </source>
</evidence>